<dbReference type="InterPro" id="IPR001663">
    <property type="entry name" value="Rng_hydr_dOase-A"/>
</dbReference>
<dbReference type="InterPro" id="IPR017941">
    <property type="entry name" value="Rieske_2Fe-2S"/>
</dbReference>
<reference evidence="8 9" key="1">
    <citation type="submission" date="2017-05" db="EMBL/GenBank/DDBJ databases">
        <title>Genomic insights into alkan degradation activity of Oleiphilus messinensis.</title>
        <authorList>
            <person name="Kozyavkin S.A."/>
            <person name="Slesarev A.I."/>
            <person name="Golyshin P.N."/>
            <person name="Korzhenkov A."/>
            <person name="Golyshina O.N."/>
            <person name="Toshchakov S.V."/>
        </authorList>
    </citation>
    <scope>NUCLEOTIDE SEQUENCE [LARGE SCALE GENOMIC DNA]</scope>
    <source>
        <strain evidence="8 9">ME102</strain>
    </source>
</reference>
<feature type="domain" description="Rieske" evidence="7">
    <location>
        <begin position="54"/>
        <end position="165"/>
    </location>
</feature>
<sequence>MDRQTEIRLIKDVLALKAKGETQYHASTQTHSTERYVSDVWFKQELDNIFLGRPMAIGVASEVPNVGDYIALDWIKGMSLLMVRDQHNHIRVFANACRHRNARLVEHGKGGCKKKFSCPYHAWTYSTEGELVGAPDFERGFSDLDKKALGLIEFNSRVVQGIVFVHLDLDQQLPETLLADEMKSGFDFLDIEKQRVYKRRSYVLKANWKILTEGGIEAYHFNVAHRNTLAPFFLGNLSTWETWGGMDMRMILPKKTMLEASSLPEDKWDMRKMANIIYTLSPSLLFLAQPDNISLIRMVPLSPGETRIEEVLLVDAPKNGSNAWSEEELKRHETNHNLVYKILSEDWLLGEAIQANMESGVVKEVHFGRFESALTWFHTEYEKALGLDNRMIARAV</sequence>
<evidence type="ECO:0000256" key="2">
    <source>
        <dbReference type="ARBA" id="ARBA00022714"/>
    </source>
</evidence>
<keyword evidence="5" id="KW-0408">Iron</keyword>
<evidence type="ECO:0000256" key="4">
    <source>
        <dbReference type="ARBA" id="ARBA00023002"/>
    </source>
</evidence>
<keyword evidence="9" id="KW-1185">Reference proteome</keyword>
<dbReference type="SUPFAM" id="SSF55961">
    <property type="entry name" value="Bet v1-like"/>
    <property type="match status" value="1"/>
</dbReference>
<dbReference type="SUPFAM" id="SSF50022">
    <property type="entry name" value="ISP domain"/>
    <property type="match status" value="1"/>
</dbReference>
<keyword evidence="2" id="KW-0001">2Fe-2S</keyword>
<dbReference type="GO" id="GO:0005506">
    <property type="term" value="F:iron ion binding"/>
    <property type="evidence" value="ECO:0007669"/>
    <property type="project" value="InterPro"/>
</dbReference>
<dbReference type="GO" id="GO:0016491">
    <property type="term" value="F:oxidoreductase activity"/>
    <property type="evidence" value="ECO:0007669"/>
    <property type="project" value="UniProtKB-KW"/>
</dbReference>
<dbReference type="Pfam" id="PF00848">
    <property type="entry name" value="Ring_hydroxyl_A"/>
    <property type="match status" value="1"/>
</dbReference>
<evidence type="ECO:0000313" key="8">
    <source>
        <dbReference type="EMBL" id="ARU54301.1"/>
    </source>
</evidence>
<accession>A0A1Y0I1L8</accession>
<dbReference type="PRINTS" id="PR00090">
    <property type="entry name" value="RNGDIOXGNASE"/>
</dbReference>
<evidence type="ECO:0000256" key="6">
    <source>
        <dbReference type="ARBA" id="ARBA00023014"/>
    </source>
</evidence>
<dbReference type="InterPro" id="IPR036922">
    <property type="entry name" value="Rieske_2Fe-2S_sf"/>
</dbReference>
<evidence type="ECO:0000313" key="9">
    <source>
        <dbReference type="Proteomes" id="UP000196027"/>
    </source>
</evidence>
<evidence type="ECO:0000256" key="5">
    <source>
        <dbReference type="ARBA" id="ARBA00023004"/>
    </source>
</evidence>
<dbReference type="PANTHER" id="PTHR43756:SF5">
    <property type="entry name" value="CHOLINE MONOOXYGENASE, CHLOROPLASTIC"/>
    <property type="match status" value="1"/>
</dbReference>
<dbReference type="Gene3D" id="2.102.10.10">
    <property type="entry name" value="Rieske [2Fe-2S] iron-sulphur domain"/>
    <property type="match status" value="1"/>
</dbReference>
<gene>
    <name evidence="8" type="ORF">OLMES_0194</name>
</gene>
<evidence type="ECO:0000256" key="3">
    <source>
        <dbReference type="ARBA" id="ARBA00022723"/>
    </source>
</evidence>
<keyword evidence="4" id="KW-0560">Oxidoreductase</keyword>
<protein>
    <submittedName>
        <fullName evidence="8">Rieske (2Fe-2S) protein</fullName>
    </submittedName>
</protein>
<dbReference type="PROSITE" id="PS51296">
    <property type="entry name" value="RIESKE"/>
    <property type="match status" value="1"/>
</dbReference>
<organism evidence="8 9">
    <name type="scientific">Oleiphilus messinensis</name>
    <dbReference type="NCBI Taxonomy" id="141451"/>
    <lineage>
        <taxon>Bacteria</taxon>
        <taxon>Pseudomonadati</taxon>
        <taxon>Pseudomonadota</taxon>
        <taxon>Gammaproteobacteria</taxon>
        <taxon>Oceanospirillales</taxon>
        <taxon>Oleiphilaceae</taxon>
        <taxon>Oleiphilus</taxon>
    </lineage>
</organism>
<keyword evidence="3" id="KW-0479">Metal-binding</keyword>
<dbReference type="AlphaFoldDB" id="A0A1Y0I1L8"/>
<comment type="cofactor">
    <cofactor evidence="1">
        <name>Fe cation</name>
        <dbReference type="ChEBI" id="CHEBI:24875"/>
    </cofactor>
</comment>
<dbReference type="Gene3D" id="3.90.380.10">
    <property type="entry name" value="Naphthalene 1,2-dioxygenase Alpha Subunit, Chain A, domain 1"/>
    <property type="match status" value="1"/>
</dbReference>
<name>A0A1Y0I1L8_9GAMM</name>
<dbReference type="Pfam" id="PF00355">
    <property type="entry name" value="Rieske"/>
    <property type="match status" value="1"/>
</dbReference>
<dbReference type="Proteomes" id="UP000196027">
    <property type="component" value="Chromosome"/>
</dbReference>
<dbReference type="CDD" id="cd08887">
    <property type="entry name" value="RHO_alpha_C_3"/>
    <property type="match status" value="1"/>
</dbReference>
<keyword evidence="6" id="KW-0411">Iron-sulfur</keyword>
<dbReference type="PANTHER" id="PTHR43756">
    <property type="entry name" value="CHOLINE MONOOXYGENASE, CHLOROPLASTIC"/>
    <property type="match status" value="1"/>
</dbReference>
<dbReference type="InterPro" id="IPR015879">
    <property type="entry name" value="Ring_hydroxy_dOase_asu_C_dom"/>
</dbReference>
<dbReference type="KEGG" id="ome:OLMES_0194"/>
<dbReference type="GO" id="GO:0051537">
    <property type="term" value="F:2 iron, 2 sulfur cluster binding"/>
    <property type="evidence" value="ECO:0007669"/>
    <property type="project" value="UniProtKB-KW"/>
</dbReference>
<dbReference type="EMBL" id="CP021425">
    <property type="protein sequence ID" value="ARU54301.1"/>
    <property type="molecule type" value="Genomic_DNA"/>
</dbReference>
<dbReference type="CDD" id="cd03469">
    <property type="entry name" value="Rieske_RO_Alpha_N"/>
    <property type="match status" value="1"/>
</dbReference>
<evidence type="ECO:0000259" key="7">
    <source>
        <dbReference type="PROSITE" id="PS51296"/>
    </source>
</evidence>
<dbReference type="OrthoDB" id="9769355at2"/>
<dbReference type="RefSeq" id="WP_087459518.1">
    <property type="nucleotide sequence ID" value="NZ_CP021425.1"/>
</dbReference>
<evidence type="ECO:0000256" key="1">
    <source>
        <dbReference type="ARBA" id="ARBA00001962"/>
    </source>
</evidence>
<proteinExistence type="predicted"/>